<reference evidence="2" key="1">
    <citation type="submission" date="2016-10" db="EMBL/GenBank/DDBJ databases">
        <authorList>
            <person name="Varghese N."/>
            <person name="Submissions S."/>
        </authorList>
    </citation>
    <scope>NUCLEOTIDE SEQUENCE [LARGE SCALE GENOMIC DNA]</scope>
    <source>
        <strain evidence="2">P18</strain>
    </source>
</reference>
<gene>
    <name evidence="1" type="ORF">SAMN04487928_1573</name>
</gene>
<proteinExistence type="predicted"/>
<dbReference type="AlphaFoldDB" id="A0A1I5YTM7"/>
<name>A0A1I5YTM7_9FIRM</name>
<evidence type="ECO:0000313" key="2">
    <source>
        <dbReference type="Proteomes" id="UP000182624"/>
    </source>
</evidence>
<accession>A0A1I5YTM7</accession>
<sequence length="109" mass="12495">MKLTGICIIRSRNEIFGKVNLVRANGWSGKETKVNNDRVSDLKLLISEYEEKLSSEMKMDKVSKEKYVLEKLRSFADIKAELRLIFSADMSYLAEDVNNLTIISGFLRS</sequence>
<dbReference type="Proteomes" id="UP000182624">
    <property type="component" value="Unassembled WGS sequence"/>
</dbReference>
<evidence type="ECO:0000313" key="1">
    <source>
        <dbReference type="EMBL" id="SFQ47628.1"/>
    </source>
</evidence>
<keyword evidence="2" id="KW-1185">Reference proteome</keyword>
<protein>
    <submittedName>
        <fullName evidence="1">Uncharacterized protein</fullName>
    </submittedName>
</protein>
<organism evidence="1 2">
    <name type="scientific">Butyrivibrio proteoclasticus</name>
    <dbReference type="NCBI Taxonomy" id="43305"/>
    <lineage>
        <taxon>Bacteria</taxon>
        <taxon>Bacillati</taxon>
        <taxon>Bacillota</taxon>
        <taxon>Clostridia</taxon>
        <taxon>Lachnospirales</taxon>
        <taxon>Lachnospiraceae</taxon>
        <taxon>Butyrivibrio</taxon>
    </lineage>
</organism>
<dbReference type="EMBL" id="FOXO01000057">
    <property type="protein sequence ID" value="SFQ47628.1"/>
    <property type="molecule type" value="Genomic_DNA"/>
</dbReference>